<evidence type="ECO:0000313" key="1">
    <source>
        <dbReference type="EMBL" id="PSB26227.1"/>
    </source>
</evidence>
<reference evidence="1 2" key="2">
    <citation type="submission" date="2018-03" db="EMBL/GenBank/DDBJ databases">
        <title>The ancient ancestry and fast evolution of plastids.</title>
        <authorList>
            <person name="Moore K.R."/>
            <person name="Magnabosco C."/>
            <person name="Momper L."/>
            <person name="Gold D.A."/>
            <person name="Bosak T."/>
            <person name="Fournier G.P."/>
        </authorList>
    </citation>
    <scope>NUCLEOTIDE SEQUENCE [LARGE SCALE GENOMIC DNA]</scope>
    <source>
        <strain evidence="1 2">ULC18</strain>
    </source>
</reference>
<dbReference type="AlphaFoldDB" id="A0A2T1E0F8"/>
<protein>
    <submittedName>
        <fullName evidence="1">Uncharacterized protein</fullName>
    </submittedName>
</protein>
<gene>
    <name evidence="1" type="ORF">C7B82_20630</name>
</gene>
<evidence type="ECO:0000313" key="2">
    <source>
        <dbReference type="Proteomes" id="UP000239576"/>
    </source>
</evidence>
<proteinExistence type="predicted"/>
<sequence>MSLQSLVQEHCLIYCKLASMAETILKKVEKFVDRSQPLVEDCCAQILYYSADGLVSAIAKIAEISSLIRLRLGVPTESRSDAV</sequence>
<reference evidence="2" key="1">
    <citation type="submission" date="2018-02" db="EMBL/GenBank/DDBJ databases">
        <authorList>
            <person name="Moore K."/>
            <person name="Momper L."/>
        </authorList>
    </citation>
    <scope>NUCLEOTIDE SEQUENCE [LARGE SCALE GENOMIC DNA]</scope>
    <source>
        <strain evidence="2">ULC18</strain>
    </source>
</reference>
<dbReference type="EMBL" id="PVWK01000111">
    <property type="protein sequence ID" value="PSB26227.1"/>
    <property type="molecule type" value="Genomic_DNA"/>
</dbReference>
<keyword evidence="2" id="KW-1185">Reference proteome</keyword>
<name>A0A2T1E0F8_9CYAN</name>
<accession>A0A2T1E0F8</accession>
<comment type="caution">
    <text evidence="1">The sequence shown here is derived from an EMBL/GenBank/DDBJ whole genome shotgun (WGS) entry which is preliminary data.</text>
</comment>
<dbReference type="Proteomes" id="UP000239576">
    <property type="component" value="Unassembled WGS sequence"/>
</dbReference>
<organism evidence="1 2">
    <name type="scientific">Stenomitos frigidus ULC18</name>
    <dbReference type="NCBI Taxonomy" id="2107698"/>
    <lineage>
        <taxon>Bacteria</taxon>
        <taxon>Bacillati</taxon>
        <taxon>Cyanobacteriota</taxon>
        <taxon>Cyanophyceae</taxon>
        <taxon>Leptolyngbyales</taxon>
        <taxon>Leptolyngbyaceae</taxon>
        <taxon>Stenomitos</taxon>
    </lineage>
</organism>